<name>A0ACC1XE77_MELAZ</name>
<sequence length="210" mass="22743">MAKVSADTVSMMLTLVCMGMLILPTALANLDQSASDVQKCWSSLTSIPSCLTEIYGSFSFGQIGKIGPACCTAIDQISDGCWSNMFRYNTFFSPELLKKFCASPPPQAAAKNNARSKIVSLPPQLPPVFNETELRECWKSITNTEGCASEVYKSFTSGQTVGIGPVCCRAVTEINDKCWPKMFPFNPFFPPLLKNTCAKLNGAVPTPTAI</sequence>
<keyword evidence="2" id="KW-1185">Reference proteome</keyword>
<dbReference type="Proteomes" id="UP001164539">
    <property type="component" value="Chromosome 10"/>
</dbReference>
<comment type="caution">
    <text evidence="1">The sequence shown here is derived from an EMBL/GenBank/DDBJ whole genome shotgun (WGS) entry which is preliminary data.</text>
</comment>
<organism evidence="1 2">
    <name type="scientific">Melia azedarach</name>
    <name type="common">Chinaberry tree</name>
    <dbReference type="NCBI Taxonomy" id="155640"/>
    <lineage>
        <taxon>Eukaryota</taxon>
        <taxon>Viridiplantae</taxon>
        <taxon>Streptophyta</taxon>
        <taxon>Embryophyta</taxon>
        <taxon>Tracheophyta</taxon>
        <taxon>Spermatophyta</taxon>
        <taxon>Magnoliopsida</taxon>
        <taxon>eudicotyledons</taxon>
        <taxon>Gunneridae</taxon>
        <taxon>Pentapetalae</taxon>
        <taxon>rosids</taxon>
        <taxon>malvids</taxon>
        <taxon>Sapindales</taxon>
        <taxon>Meliaceae</taxon>
        <taxon>Melia</taxon>
    </lineage>
</organism>
<evidence type="ECO:0000313" key="1">
    <source>
        <dbReference type="EMBL" id="KAJ4708994.1"/>
    </source>
</evidence>
<gene>
    <name evidence="1" type="ORF">OWV82_018855</name>
</gene>
<dbReference type="EMBL" id="CM051403">
    <property type="protein sequence ID" value="KAJ4708994.1"/>
    <property type="molecule type" value="Genomic_DNA"/>
</dbReference>
<proteinExistence type="predicted"/>
<protein>
    <submittedName>
        <fullName evidence="1">ECA1 gametogenesis related family protein</fullName>
    </submittedName>
</protein>
<evidence type="ECO:0000313" key="2">
    <source>
        <dbReference type="Proteomes" id="UP001164539"/>
    </source>
</evidence>
<reference evidence="1 2" key="1">
    <citation type="journal article" date="2023" name="Science">
        <title>Complex scaffold remodeling in plant triterpene biosynthesis.</title>
        <authorList>
            <person name="De La Pena R."/>
            <person name="Hodgson H."/>
            <person name="Liu J.C."/>
            <person name="Stephenson M.J."/>
            <person name="Martin A.C."/>
            <person name="Owen C."/>
            <person name="Harkess A."/>
            <person name="Leebens-Mack J."/>
            <person name="Jimenez L.E."/>
            <person name="Osbourn A."/>
            <person name="Sattely E.S."/>
        </authorList>
    </citation>
    <scope>NUCLEOTIDE SEQUENCE [LARGE SCALE GENOMIC DNA]</scope>
    <source>
        <strain evidence="2">cv. JPN11</strain>
        <tissue evidence="1">Leaf</tissue>
    </source>
</reference>
<accession>A0ACC1XE77</accession>